<reference evidence="3 4" key="1">
    <citation type="submission" date="2018-07" db="EMBL/GenBank/DDBJ databases">
        <title>Halomonas montanilacus sp. nov., isolated from Lake Pengyan on Tibetan Plateau.</title>
        <authorList>
            <person name="Lu H."/>
            <person name="Xing P."/>
            <person name="Wu Q."/>
        </authorList>
    </citation>
    <scope>NUCLEOTIDE SEQUENCE [LARGE SCALE GENOMIC DNA]</scope>
    <source>
        <strain evidence="3 4">PYC7W</strain>
    </source>
</reference>
<dbReference type="OrthoDB" id="9793058at2"/>
<evidence type="ECO:0000313" key="4">
    <source>
        <dbReference type="Proteomes" id="UP000252405"/>
    </source>
</evidence>
<evidence type="ECO:0000256" key="1">
    <source>
        <dbReference type="ARBA" id="ARBA00022849"/>
    </source>
</evidence>
<dbReference type="RefSeq" id="WP_114479983.1">
    <property type="nucleotide sequence ID" value="NZ_QPII01000013.1"/>
</dbReference>
<gene>
    <name evidence="3" type="ORF">DU505_15950</name>
</gene>
<name>A0A368TSU1_9GAMM</name>
<sequence>MAKQRVLFLCNANSARSLMGEALLRHLAGERFEAFSAGSEPDKPAALALDALKKQGISTEGLASKSLDDFAGEHFTAVIVLCDKVQQTCRDWQGTSDEHVQWDIRDPRLIGRVDAYEQALQEIRQRLSLWLQIKARDDNSTRAWGSTAP</sequence>
<dbReference type="CDD" id="cd16345">
    <property type="entry name" value="LMWP_ArsC"/>
    <property type="match status" value="1"/>
</dbReference>
<keyword evidence="1" id="KW-0059">Arsenical resistance</keyword>
<organism evidence="3 4">
    <name type="scientific">Billgrantia montanilacus</name>
    <dbReference type="NCBI Taxonomy" id="2282305"/>
    <lineage>
        <taxon>Bacteria</taxon>
        <taxon>Pseudomonadati</taxon>
        <taxon>Pseudomonadota</taxon>
        <taxon>Gammaproteobacteria</taxon>
        <taxon>Oceanospirillales</taxon>
        <taxon>Halomonadaceae</taxon>
        <taxon>Billgrantia</taxon>
    </lineage>
</organism>
<evidence type="ECO:0000313" key="3">
    <source>
        <dbReference type="EMBL" id="RCV87805.1"/>
    </source>
</evidence>
<dbReference type="SMART" id="SM00226">
    <property type="entry name" value="LMWPc"/>
    <property type="match status" value="1"/>
</dbReference>
<evidence type="ECO:0000259" key="2">
    <source>
        <dbReference type="SMART" id="SM00226"/>
    </source>
</evidence>
<dbReference type="Gene3D" id="3.40.50.2300">
    <property type="match status" value="1"/>
</dbReference>
<accession>A0A368TSU1</accession>
<dbReference type="PANTHER" id="PTHR43428">
    <property type="entry name" value="ARSENATE REDUCTASE"/>
    <property type="match status" value="1"/>
</dbReference>
<dbReference type="InterPro" id="IPR023485">
    <property type="entry name" value="Ptyr_pPase"/>
</dbReference>
<dbReference type="InterPro" id="IPR036196">
    <property type="entry name" value="Ptyr_pPase_sf"/>
</dbReference>
<dbReference type="Pfam" id="PF01451">
    <property type="entry name" value="LMWPc"/>
    <property type="match status" value="1"/>
</dbReference>
<feature type="domain" description="Phosphotyrosine protein phosphatase I" evidence="2">
    <location>
        <begin position="4"/>
        <end position="133"/>
    </location>
</feature>
<proteinExistence type="predicted"/>
<dbReference type="AlphaFoldDB" id="A0A368TSU1"/>
<dbReference type="EMBL" id="QPII01000013">
    <property type="protein sequence ID" value="RCV87805.1"/>
    <property type="molecule type" value="Genomic_DNA"/>
</dbReference>
<protein>
    <submittedName>
        <fullName evidence="3">Arsenate reductase ArsC</fullName>
    </submittedName>
</protein>
<dbReference type="GO" id="GO:0046685">
    <property type="term" value="P:response to arsenic-containing substance"/>
    <property type="evidence" value="ECO:0007669"/>
    <property type="project" value="UniProtKB-KW"/>
</dbReference>
<comment type="caution">
    <text evidence="3">The sequence shown here is derived from an EMBL/GenBank/DDBJ whole genome shotgun (WGS) entry which is preliminary data.</text>
</comment>
<keyword evidence="4" id="KW-1185">Reference proteome</keyword>
<dbReference type="SUPFAM" id="SSF52788">
    <property type="entry name" value="Phosphotyrosine protein phosphatases I"/>
    <property type="match status" value="1"/>
</dbReference>
<dbReference type="Proteomes" id="UP000252405">
    <property type="component" value="Unassembled WGS sequence"/>
</dbReference>
<dbReference type="PANTHER" id="PTHR43428:SF1">
    <property type="entry name" value="ARSENATE REDUCTASE"/>
    <property type="match status" value="1"/>
</dbReference>